<keyword evidence="5" id="KW-1185">Reference proteome</keyword>
<feature type="region of interest" description="Disordered" evidence="1">
    <location>
        <begin position="194"/>
        <end position="287"/>
    </location>
</feature>
<dbReference type="InterPro" id="IPR036885">
    <property type="entry name" value="SWIB_MDM2_dom_sf"/>
</dbReference>
<dbReference type="Proteomes" id="UP000301737">
    <property type="component" value="Unassembled WGS sequence"/>
</dbReference>
<dbReference type="InterPro" id="IPR014876">
    <property type="entry name" value="DEK_C"/>
</dbReference>
<gene>
    <name evidence="4" type="ORF">ZYGM_003395</name>
</gene>
<feature type="region of interest" description="Disordered" evidence="1">
    <location>
        <begin position="77"/>
        <end position="112"/>
    </location>
</feature>
<protein>
    <submittedName>
        <fullName evidence="4">Uncharacterized protein</fullName>
    </submittedName>
</protein>
<dbReference type="Gene3D" id="1.10.245.10">
    <property type="entry name" value="SWIB/MDM2 domain"/>
    <property type="match status" value="1"/>
</dbReference>
<dbReference type="PROSITE" id="PS51998">
    <property type="entry name" value="DEK_C"/>
    <property type="match status" value="1"/>
</dbReference>
<feature type="compositionally biased region" description="Basic and acidic residues" evidence="1">
    <location>
        <begin position="255"/>
        <end position="268"/>
    </location>
</feature>
<evidence type="ECO:0000256" key="1">
    <source>
        <dbReference type="SAM" id="MobiDB-lite"/>
    </source>
</evidence>
<evidence type="ECO:0000259" key="3">
    <source>
        <dbReference type="PROSITE" id="PS51998"/>
    </source>
</evidence>
<dbReference type="PANTHER" id="PTHR13844">
    <property type="entry name" value="SWI/SNF-RELATED MATRIX-ASSOCIATED ACTIN-DEPENDENT REGULATOR OF CHROMATIN SUBFAMILY D"/>
    <property type="match status" value="1"/>
</dbReference>
<dbReference type="InterPro" id="IPR019835">
    <property type="entry name" value="SWIB_domain"/>
</dbReference>
<proteinExistence type="predicted"/>
<dbReference type="Pfam" id="PF08766">
    <property type="entry name" value="DEK_C"/>
    <property type="match status" value="1"/>
</dbReference>
<comment type="caution">
    <text evidence="4">The sequence shown here is derived from an EMBL/GenBank/DDBJ whole genome shotgun (WGS) entry which is preliminary data.</text>
</comment>
<dbReference type="SUPFAM" id="SSF47592">
    <property type="entry name" value="SWIB/MDM2 domain"/>
    <property type="match status" value="1"/>
</dbReference>
<reference evidence="4 5" key="1">
    <citation type="submission" date="2019-01" db="EMBL/GenBank/DDBJ databases">
        <title>Draft Genome Sequencing of Zygosaccharomyces mellis Ca-7.</title>
        <authorList>
            <person name="Shiwa Y."/>
            <person name="Kanesaki Y."/>
            <person name="Ishige T."/>
            <person name="Mura K."/>
            <person name="Hori T."/>
            <person name="Tamura T."/>
        </authorList>
    </citation>
    <scope>NUCLEOTIDE SEQUENCE [LARGE SCALE GENOMIC DNA]</scope>
    <source>
        <strain evidence="4 5">Ca-7</strain>
    </source>
</reference>
<dbReference type="AlphaFoldDB" id="A0A4C2EAC2"/>
<dbReference type="CDD" id="cd10567">
    <property type="entry name" value="SWIB-MDM2_like"/>
    <property type="match status" value="1"/>
</dbReference>
<dbReference type="InterPro" id="IPR003121">
    <property type="entry name" value="SWIB_MDM2_domain"/>
</dbReference>
<sequence length="287" mass="32133">MVDLESYTPMIDAILSATNPDQATPKRIRKALQELFGVDLNSRRKEVNKIIVERFQESQDHPKKLVSIDELSKQDASAAKRLVKGSNKKRSKSGNNDSTSKKKKSGESTGGFNKTRIMIAEPLCELLGQKESTRTQVVKSVWDYIKRNNLQNPNDRREILCDDRMKPIFGEKVTMFSINKALARYIHNIPDGASAPTPTNLSSHPVVKEETQNSNQVGAGASSHNDDNEDDHENYDEDDDEDDDENDDEDSDDDEQKRAISDHETSEHDQEESSQDGQAGENGGKEA</sequence>
<feature type="compositionally biased region" description="Acidic residues" evidence="1">
    <location>
        <begin position="227"/>
        <end position="254"/>
    </location>
</feature>
<feature type="domain" description="DEK-C" evidence="3">
    <location>
        <begin position="1"/>
        <end position="56"/>
    </location>
</feature>
<evidence type="ECO:0000259" key="2">
    <source>
        <dbReference type="PROSITE" id="PS51925"/>
    </source>
</evidence>
<dbReference type="PROSITE" id="PS51925">
    <property type="entry name" value="SWIB_MDM2"/>
    <property type="match status" value="1"/>
</dbReference>
<organism evidence="4 5">
    <name type="scientific">Zygosaccharomyces mellis</name>
    <dbReference type="NCBI Taxonomy" id="42258"/>
    <lineage>
        <taxon>Eukaryota</taxon>
        <taxon>Fungi</taxon>
        <taxon>Dikarya</taxon>
        <taxon>Ascomycota</taxon>
        <taxon>Saccharomycotina</taxon>
        <taxon>Saccharomycetes</taxon>
        <taxon>Saccharomycetales</taxon>
        <taxon>Saccharomycetaceae</taxon>
        <taxon>Zygosaccharomyces</taxon>
    </lineage>
</organism>
<dbReference type="Pfam" id="PF02201">
    <property type="entry name" value="SWIB"/>
    <property type="match status" value="1"/>
</dbReference>
<accession>A0A4C2EAC2</accession>
<dbReference type="Gene3D" id="1.10.10.60">
    <property type="entry name" value="Homeodomain-like"/>
    <property type="match status" value="1"/>
</dbReference>
<dbReference type="SUPFAM" id="SSF109715">
    <property type="entry name" value="DEK C-terminal domain"/>
    <property type="match status" value="1"/>
</dbReference>
<dbReference type="OrthoDB" id="10251073at2759"/>
<dbReference type="EMBL" id="BIMX01000012">
    <property type="protein sequence ID" value="GCE99749.1"/>
    <property type="molecule type" value="Genomic_DNA"/>
</dbReference>
<name>A0A4C2EAC2_9SACH</name>
<feature type="domain" description="DM2" evidence="2">
    <location>
        <begin position="112"/>
        <end position="188"/>
    </location>
</feature>
<feature type="compositionally biased region" description="Basic residues" evidence="1">
    <location>
        <begin position="81"/>
        <end position="92"/>
    </location>
</feature>
<evidence type="ECO:0000313" key="4">
    <source>
        <dbReference type="EMBL" id="GCE99749.1"/>
    </source>
</evidence>
<evidence type="ECO:0000313" key="5">
    <source>
        <dbReference type="Proteomes" id="UP000301737"/>
    </source>
</evidence>
<dbReference type="SMART" id="SM00151">
    <property type="entry name" value="SWIB"/>
    <property type="match status" value="1"/>
</dbReference>